<evidence type="ECO:0000256" key="2">
    <source>
        <dbReference type="ARBA" id="ARBA00009986"/>
    </source>
</evidence>
<dbReference type="CDD" id="cd07103">
    <property type="entry name" value="ALDH_F5_SSADH_GabD"/>
    <property type="match status" value="1"/>
</dbReference>
<evidence type="ECO:0000313" key="4">
    <source>
        <dbReference type="EMBL" id="GFF18047.1"/>
    </source>
</evidence>
<dbReference type="SUPFAM" id="SSF53720">
    <property type="entry name" value="ALDH-like"/>
    <property type="match status" value="1"/>
</dbReference>
<comment type="caution">
    <text evidence="4">The sequence shown here is derived from an EMBL/GenBank/DDBJ whole genome shotgun (WGS) entry which is preliminary data.</text>
</comment>
<dbReference type="InterPro" id="IPR015590">
    <property type="entry name" value="Aldehyde_DH_dom"/>
</dbReference>
<gene>
    <name evidence="4" type="ORF">ATEIFO6365_0007059600</name>
</gene>
<protein>
    <submittedName>
        <fullName evidence="4">Succinate semialdehyde dehydrogenase</fullName>
    </submittedName>
</protein>
<comment type="pathway">
    <text evidence="1">Amino-acid degradation; 4-aminobutanoate degradation.</text>
</comment>
<dbReference type="Gene3D" id="3.40.309.10">
    <property type="entry name" value="Aldehyde Dehydrogenase, Chain A, domain 2"/>
    <property type="match status" value="1"/>
</dbReference>
<keyword evidence="5" id="KW-1185">Reference proteome</keyword>
<evidence type="ECO:0000313" key="5">
    <source>
        <dbReference type="Proteomes" id="UP000452235"/>
    </source>
</evidence>
<dbReference type="Pfam" id="PF00171">
    <property type="entry name" value="Aldedh"/>
    <property type="match status" value="1"/>
</dbReference>
<organism evidence="4 5">
    <name type="scientific">Aspergillus terreus</name>
    <dbReference type="NCBI Taxonomy" id="33178"/>
    <lineage>
        <taxon>Eukaryota</taxon>
        <taxon>Fungi</taxon>
        <taxon>Dikarya</taxon>
        <taxon>Ascomycota</taxon>
        <taxon>Pezizomycotina</taxon>
        <taxon>Eurotiomycetes</taxon>
        <taxon>Eurotiomycetidae</taxon>
        <taxon>Eurotiales</taxon>
        <taxon>Aspergillaceae</taxon>
        <taxon>Aspergillus</taxon>
        <taxon>Aspergillus subgen. Circumdati</taxon>
    </lineage>
</organism>
<evidence type="ECO:0000256" key="1">
    <source>
        <dbReference type="ARBA" id="ARBA00005176"/>
    </source>
</evidence>
<dbReference type="AlphaFoldDB" id="A0A5M3Z5B6"/>
<dbReference type="VEuPathDB" id="FungiDB:ATEG_06215"/>
<dbReference type="PANTHER" id="PTHR43353">
    <property type="entry name" value="SUCCINATE-SEMIALDEHYDE DEHYDROGENASE, MITOCHONDRIAL"/>
    <property type="match status" value="1"/>
</dbReference>
<keyword evidence="3" id="KW-0560">Oxidoreductase</keyword>
<sequence length="511" mass="55693">MQTHLQEGQMPFQLSNPAFLHNKLYINGEWKQSVSDKAFPVQDPGTGKTWIWCQDSTPDAVDAAVKAAHTTFNSYSQLNPRKRAELLASWHRLLVSARDDLAKILVHETGKPLSEAYGELDYGISFTWWFTGEADRIQGSTFTSAAPNRRAITIKQPIGVAVAMVPWNFPIALVLRKASAALAAGCTMVIKPSPETPITALCLAELATQAGFPPGALNVLTTSAENTPAVSRALCTHPLVKKVSFTGSTQVGKIVAELCASGLTKSTLELGGNCPFIVFDDADLDHAVDELIALKWRHAGQACITANRVFVQRGVYEEFIDRVVHRTRSLVVGHGMDAKTTMGPVTVPRSLDKVEAIASDAIQRGAKLLLGSWQRRISHETKNAGSCAGYFMDPTILVDMTDDMLMSQEEVFGPLLGFYPFTSETEVTKRANDTTFGLASYVFTENMNRLWRMMENLEAGMIGLNAGNGSATEAPFGGIKDSGWGKESGKDVAVDEFMITKTGTLRIRQED</sequence>
<accession>A0A5M3Z5B6</accession>
<dbReference type="Gene3D" id="3.40.605.10">
    <property type="entry name" value="Aldehyde Dehydrogenase, Chain A, domain 1"/>
    <property type="match status" value="1"/>
</dbReference>
<dbReference type="OrthoDB" id="310895at2759"/>
<name>A0A5M3Z5B6_ASPTE</name>
<dbReference type="FunFam" id="3.40.309.10:FF:000004">
    <property type="entry name" value="Succinate-semialdehyde dehydrogenase I"/>
    <property type="match status" value="1"/>
</dbReference>
<dbReference type="InterPro" id="IPR016163">
    <property type="entry name" value="Ald_DH_C"/>
</dbReference>
<dbReference type="GO" id="GO:0004777">
    <property type="term" value="F:succinate-semialdehyde dehydrogenase (NAD+) activity"/>
    <property type="evidence" value="ECO:0007669"/>
    <property type="project" value="TreeGrafter"/>
</dbReference>
<dbReference type="Proteomes" id="UP000452235">
    <property type="component" value="Unassembled WGS sequence"/>
</dbReference>
<dbReference type="PANTHER" id="PTHR43353:SF7">
    <property type="entry name" value="SUCCINATE SEMIALDEHYDE DEHYDROGENASE (EUROFUNG)"/>
    <property type="match status" value="1"/>
</dbReference>
<proteinExistence type="inferred from homology"/>
<reference evidence="4 5" key="1">
    <citation type="submission" date="2020-01" db="EMBL/GenBank/DDBJ databases">
        <title>Aspergillus terreus IFO 6365 whole genome shotgun sequence.</title>
        <authorList>
            <person name="Kanamasa S."/>
            <person name="Takahashi H."/>
        </authorList>
    </citation>
    <scope>NUCLEOTIDE SEQUENCE [LARGE SCALE GENOMIC DNA]</scope>
    <source>
        <strain evidence="4 5">IFO 6365</strain>
    </source>
</reference>
<dbReference type="FunFam" id="3.40.605.10:FF:000063">
    <property type="entry name" value="Succinate-semialdehyde dehydrogenase, mitochondrial"/>
    <property type="match status" value="1"/>
</dbReference>
<dbReference type="InterPro" id="IPR016161">
    <property type="entry name" value="Ald_DH/histidinol_DH"/>
</dbReference>
<dbReference type="EMBL" id="BLJY01000007">
    <property type="protein sequence ID" value="GFF18047.1"/>
    <property type="molecule type" value="Genomic_DNA"/>
</dbReference>
<comment type="similarity">
    <text evidence="2">Belongs to the aldehyde dehydrogenase family.</text>
</comment>
<dbReference type="InterPro" id="IPR016162">
    <property type="entry name" value="Ald_DH_N"/>
</dbReference>
<dbReference type="GO" id="GO:0009450">
    <property type="term" value="P:gamma-aminobutyric acid catabolic process"/>
    <property type="evidence" value="ECO:0007669"/>
    <property type="project" value="TreeGrafter"/>
</dbReference>
<dbReference type="GO" id="GO:0005737">
    <property type="term" value="C:cytoplasm"/>
    <property type="evidence" value="ECO:0007669"/>
    <property type="project" value="TreeGrafter"/>
</dbReference>
<dbReference type="InterPro" id="IPR050740">
    <property type="entry name" value="Aldehyde_DH_Superfamily"/>
</dbReference>
<evidence type="ECO:0000256" key="3">
    <source>
        <dbReference type="ARBA" id="ARBA00023002"/>
    </source>
</evidence>